<feature type="region of interest" description="Disordered" evidence="4">
    <location>
        <begin position="1"/>
        <end position="112"/>
    </location>
</feature>
<sequence>MKRKLTCTYSPNSASDYGPGESAGSPTKRRHIDMSPPSISATLEASEGSPPQGPSWEDVRTGQAPVLSSSMSSPTASIPPPPSRGHTKKLSIHGKKPPSRSNTENTNNNLAEETNIYTETRMLQDQTRRLLYIGDASTLSILQLIRIIVESTAGPEMGSPFIDDPKRHRIMENIIDFPPDTRVPTLLPDKETADYLIESYFTNTCGMIEVFDKITFLRSVDSCYRDPPSSSKFFLCHFFLVQALGLLLAAPIPGTPQAALVERQLSAKPDRAELFFRTARTMCDPGAGFEDADFWSVQALSLMTLYMLIVSKRNTAYAYLGMAVRSAYALGLHREETMRDVIFTEAQMTERRNLWKTLFILDRFLAATLGRPTAISEDDSSMKIFSEDVAINTIIRSAPGIDHVHARGIDSCVDTCRIIGETLRVFSSRKISTTKVQEIIDNMPVGWDQDLQNALQRRRYSNASSVKNDSHGIAALHVSLMSLHSLILLTRQLFVMHNWMLVEQRSGKKKHPPIHESPMARFSEACVLASYQTITLVTQARQEQYLPKRNPFIIYFIFAASLVICMNQFSSLYFTTSYESTITEAIDFIKYCSDIDPQADRVLEIITKFAEVVKKWTREHTYSAPRLSPDLSFLFTYSSSTPRRLSEPILPGGGPLVASPAAHTGLPRSAMATSDPGLLTPPTIPKMALSDMLAPVPPNMSAADTRMNGMTPPMGSHPSSISILNNHHSQHHHTRQSMSVLESPFPREMEFDFDNLWSNWINHAPAHMMAPTAISTIPPQFSPVVAPGLSVSPHTSEPVLGPFGGGYSMQESSRQLNNVIHGNIPLFHSTGFSGA</sequence>
<keyword evidence="8" id="KW-1185">Reference proteome</keyword>
<proteinExistence type="predicted"/>
<feature type="compositionally biased region" description="Low complexity" evidence="4">
    <location>
        <begin position="102"/>
        <end position="112"/>
    </location>
</feature>
<keyword evidence="3" id="KW-0539">Nucleus</keyword>
<feature type="transmembrane region" description="Helical" evidence="5">
    <location>
        <begin position="552"/>
        <end position="574"/>
    </location>
</feature>
<reference evidence="7" key="2">
    <citation type="submission" date="2023-05" db="EMBL/GenBank/DDBJ databases">
        <authorList>
            <consortium name="Lawrence Berkeley National Laboratory"/>
            <person name="Steindorff A."/>
            <person name="Hensen N."/>
            <person name="Bonometti L."/>
            <person name="Westerberg I."/>
            <person name="Brannstrom I.O."/>
            <person name="Guillou S."/>
            <person name="Cros-Aarteil S."/>
            <person name="Calhoun S."/>
            <person name="Haridas S."/>
            <person name="Kuo A."/>
            <person name="Mondo S."/>
            <person name="Pangilinan J."/>
            <person name="Riley R."/>
            <person name="Labutti K."/>
            <person name="Andreopoulos B."/>
            <person name="Lipzen A."/>
            <person name="Chen C."/>
            <person name="Yanf M."/>
            <person name="Daum C."/>
            <person name="Ng V."/>
            <person name="Clum A."/>
            <person name="Ohm R."/>
            <person name="Martin F."/>
            <person name="Silar P."/>
            <person name="Natvig D."/>
            <person name="Lalanne C."/>
            <person name="Gautier V."/>
            <person name="Ament-Velasquez S.L."/>
            <person name="Kruys A."/>
            <person name="Hutchinson M.I."/>
            <person name="Powell A.J."/>
            <person name="Barry K."/>
            <person name="Miller A.N."/>
            <person name="Grigoriev I.V."/>
            <person name="Debuchy R."/>
            <person name="Gladieux P."/>
            <person name="Thoren M.H."/>
            <person name="Johannesson H."/>
        </authorList>
    </citation>
    <scope>NUCLEOTIDE SEQUENCE</scope>
    <source>
        <strain evidence="7">CBS 990.96</strain>
    </source>
</reference>
<comment type="caution">
    <text evidence="7">The sequence shown here is derived from an EMBL/GenBank/DDBJ whole genome shotgun (WGS) entry which is preliminary data.</text>
</comment>
<accession>A0AAN7GZ65</accession>
<dbReference type="GO" id="GO:0000981">
    <property type="term" value="F:DNA-binding transcription factor activity, RNA polymerase II-specific"/>
    <property type="evidence" value="ECO:0007669"/>
    <property type="project" value="TreeGrafter"/>
</dbReference>
<dbReference type="GO" id="GO:0000435">
    <property type="term" value="P:positive regulation of transcription from RNA polymerase II promoter by galactose"/>
    <property type="evidence" value="ECO:0007669"/>
    <property type="project" value="TreeGrafter"/>
</dbReference>
<keyword evidence="5" id="KW-0812">Transmembrane</keyword>
<organism evidence="7 8">
    <name type="scientific">Podospora fimiseda</name>
    <dbReference type="NCBI Taxonomy" id="252190"/>
    <lineage>
        <taxon>Eukaryota</taxon>
        <taxon>Fungi</taxon>
        <taxon>Dikarya</taxon>
        <taxon>Ascomycota</taxon>
        <taxon>Pezizomycotina</taxon>
        <taxon>Sordariomycetes</taxon>
        <taxon>Sordariomycetidae</taxon>
        <taxon>Sordariales</taxon>
        <taxon>Podosporaceae</taxon>
        <taxon>Podospora</taxon>
    </lineage>
</organism>
<protein>
    <submittedName>
        <fullName evidence="7">Fungal-specific transcription factor domain-containing protein</fullName>
    </submittedName>
</protein>
<dbReference type="SMART" id="SM00906">
    <property type="entry name" value="Fungal_trans"/>
    <property type="match status" value="1"/>
</dbReference>
<keyword evidence="1" id="KW-0805">Transcription regulation</keyword>
<gene>
    <name evidence="7" type="ORF">QBC38DRAFT_368432</name>
</gene>
<keyword evidence="5" id="KW-1133">Transmembrane helix</keyword>
<feature type="domain" description="Xylanolytic transcriptional activator regulatory" evidence="6">
    <location>
        <begin position="316"/>
        <end position="391"/>
    </location>
</feature>
<dbReference type="GO" id="GO:0005634">
    <property type="term" value="C:nucleus"/>
    <property type="evidence" value="ECO:0007669"/>
    <property type="project" value="TreeGrafter"/>
</dbReference>
<dbReference type="InterPro" id="IPR051127">
    <property type="entry name" value="Fungal_SecMet_Regulators"/>
</dbReference>
<dbReference type="GO" id="GO:0000978">
    <property type="term" value="F:RNA polymerase II cis-regulatory region sequence-specific DNA binding"/>
    <property type="evidence" value="ECO:0007669"/>
    <property type="project" value="TreeGrafter"/>
</dbReference>
<evidence type="ECO:0000256" key="5">
    <source>
        <dbReference type="SAM" id="Phobius"/>
    </source>
</evidence>
<dbReference type="InterPro" id="IPR007219">
    <property type="entry name" value="XnlR_reg_dom"/>
</dbReference>
<dbReference type="GO" id="GO:0008270">
    <property type="term" value="F:zinc ion binding"/>
    <property type="evidence" value="ECO:0007669"/>
    <property type="project" value="InterPro"/>
</dbReference>
<dbReference type="Pfam" id="PF04082">
    <property type="entry name" value="Fungal_trans"/>
    <property type="match status" value="1"/>
</dbReference>
<dbReference type="PANTHER" id="PTHR47424:SF9">
    <property type="entry name" value="TAH-2"/>
    <property type="match status" value="1"/>
</dbReference>
<evidence type="ECO:0000256" key="4">
    <source>
        <dbReference type="SAM" id="MobiDB-lite"/>
    </source>
</evidence>
<reference evidence="7" key="1">
    <citation type="journal article" date="2023" name="Mol. Phylogenet. Evol.">
        <title>Genome-scale phylogeny and comparative genomics of the fungal order Sordariales.</title>
        <authorList>
            <person name="Hensen N."/>
            <person name="Bonometti L."/>
            <person name="Westerberg I."/>
            <person name="Brannstrom I.O."/>
            <person name="Guillou S."/>
            <person name="Cros-Aarteil S."/>
            <person name="Calhoun S."/>
            <person name="Haridas S."/>
            <person name="Kuo A."/>
            <person name="Mondo S."/>
            <person name="Pangilinan J."/>
            <person name="Riley R."/>
            <person name="LaButti K."/>
            <person name="Andreopoulos B."/>
            <person name="Lipzen A."/>
            <person name="Chen C."/>
            <person name="Yan M."/>
            <person name="Daum C."/>
            <person name="Ng V."/>
            <person name="Clum A."/>
            <person name="Steindorff A."/>
            <person name="Ohm R.A."/>
            <person name="Martin F."/>
            <person name="Silar P."/>
            <person name="Natvig D.O."/>
            <person name="Lalanne C."/>
            <person name="Gautier V."/>
            <person name="Ament-Velasquez S.L."/>
            <person name="Kruys A."/>
            <person name="Hutchinson M.I."/>
            <person name="Powell A.J."/>
            <person name="Barry K."/>
            <person name="Miller A.N."/>
            <person name="Grigoriev I.V."/>
            <person name="Debuchy R."/>
            <person name="Gladieux P."/>
            <person name="Hiltunen Thoren M."/>
            <person name="Johannesson H."/>
        </authorList>
    </citation>
    <scope>NUCLEOTIDE SEQUENCE</scope>
    <source>
        <strain evidence="7">CBS 990.96</strain>
    </source>
</reference>
<feature type="compositionally biased region" description="Basic residues" evidence="4">
    <location>
        <begin position="85"/>
        <end position="98"/>
    </location>
</feature>
<evidence type="ECO:0000256" key="3">
    <source>
        <dbReference type="ARBA" id="ARBA00023242"/>
    </source>
</evidence>
<evidence type="ECO:0000256" key="2">
    <source>
        <dbReference type="ARBA" id="ARBA00023163"/>
    </source>
</evidence>
<evidence type="ECO:0000256" key="1">
    <source>
        <dbReference type="ARBA" id="ARBA00023015"/>
    </source>
</evidence>
<dbReference type="Proteomes" id="UP001301958">
    <property type="component" value="Unassembled WGS sequence"/>
</dbReference>
<evidence type="ECO:0000313" key="7">
    <source>
        <dbReference type="EMBL" id="KAK4225560.1"/>
    </source>
</evidence>
<dbReference type="EMBL" id="MU865364">
    <property type="protein sequence ID" value="KAK4225560.1"/>
    <property type="molecule type" value="Genomic_DNA"/>
</dbReference>
<evidence type="ECO:0000313" key="8">
    <source>
        <dbReference type="Proteomes" id="UP001301958"/>
    </source>
</evidence>
<feature type="compositionally biased region" description="Low complexity" evidence="4">
    <location>
        <begin position="65"/>
        <end position="76"/>
    </location>
</feature>
<feature type="transmembrane region" description="Helical" evidence="5">
    <location>
        <begin position="294"/>
        <end position="310"/>
    </location>
</feature>
<dbReference type="PANTHER" id="PTHR47424">
    <property type="entry name" value="REGULATORY PROTEIN GAL4"/>
    <property type="match status" value="1"/>
</dbReference>
<evidence type="ECO:0000259" key="6">
    <source>
        <dbReference type="SMART" id="SM00906"/>
    </source>
</evidence>
<keyword evidence="5" id="KW-0472">Membrane</keyword>
<name>A0AAN7GZ65_9PEZI</name>
<feature type="transmembrane region" description="Helical" evidence="5">
    <location>
        <begin position="233"/>
        <end position="252"/>
    </location>
</feature>
<keyword evidence="2" id="KW-0804">Transcription</keyword>
<dbReference type="CDD" id="cd12148">
    <property type="entry name" value="fungal_TF_MHR"/>
    <property type="match status" value="1"/>
</dbReference>
<dbReference type="AlphaFoldDB" id="A0AAN7GZ65"/>
<dbReference type="GO" id="GO:0006351">
    <property type="term" value="P:DNA-templated transcription"/>
    <property type="evidence" value="ECO:0007669"/>
    <property type="project" value="InterPro"/>
</dbReference>